<evidence type="ECO:0000313" key="2">
    <source>
        <dbReference type="Proteomes" id="UP000887581"/>
    </source>
</evidence>
<sequence length="95" mass="11251">MRLTSFILLLLVAVYGVHFVQALSWRFSEGIDEPIAMSRDIRAKEISPPSYMKRSEREQSEQLLRHIWLNNLQPGMFRNNELSQPLLYLPLRQEH</sequence>
<keyword evidence="1" id="KW-0732">Signal</keyword>
<keyword evidence="2" id="KW-1185">Reference proteome</keyword>
<feature type="signal peptide" evidence="1">
    <location>
        <begin position="1"/>
        <end position="22"/>
    </location>
</feature>
<protein>
    <submittedName>
        <fullName evidence="3">Uncharacterized protein</fullName>
    </submittedName>
</protein>
<accession>A0A915PWE7</accession>
<evidence type="ECO:0000256" key="1">
    <source>
        <dbReference type="SAM" id="SignalP"/>
    </source>
</evidence>
<evidence type="ECO:0000313" key="3">
    <source>
        <dbReference type="WBParaSite" id="sdigi.contig5.g702.t1"/>
    </source>
</evidence>
<reference evidence="3" key="1">
    <citation type="submission" date="2022-11" db="UniProtKB">
        <authorList>
            <consortium name="WormBaseParasite"/>
        </authorList>
    </citation>
    <scope>IDENTIFICATION</scope>
</reference>
<dbReference type="AlphaFoldDB" id="A0A915PWE7"/>
<dbReference type="Proteomes" id="UP000887581">
    <property type="component" value="Unplaced"/>
</dbReference>
<proteinExistence type="predicted"/>
<dbReference type="WBParaSite" id="sdigi.contig5.g702.t1">
    <property type="protein sequence ID" value="sdigi.contig5.g702.t1"/>
    <property type="gene ID" value="sdigi.contig5.g702"/>
</dbReference>
<organism evidence="2 3">
    <name type="scientific">Setaria digitata</name>
    <dbReference type="NCBI Taxonomy" id="48799"/>
    <lineage>
        <taxon>Eukaryota</taxon>
        <taxon>Metazoa</taxon>
        <taxon>Ecdysozoa</taxon>
        <taxon>Nematoda</taxon>
        <taxon>Chromadorea</taxon>
        <taxon>Rhabditida</taxon>
        <taxon>Spirurina</taxon>
        <taxon>Spiruromorpha</taxon>
        <taxon>Filarioidea</taxon>
        <taxon>Setariidae</taxon>
        <taxon>Setaria</taxon>
    </lineage>
</organism>
<feature type="chain" id="PRO_5037503180" evidence="1">
    <location>
        <begin position="23"/>
        <end position="95"/>
    </location>
</feature>
<name>A0A915PWE7_9BILA</name>